<dbReference type="Gene3D" id="3.90.730.10">
    <property type="entry name" value="Ribonuclease T2-like"/>
    <property type="match status" value="1"/>
</dbReference>
<name>A0ABT0IUV2_9HYPH</name>
<dbReference type="PANTHER" id="PTHR11240:SF22">
    <property type="entry name" value="RIBONUCLEASE T2"/>
    <property type="match status" value="1"/>
</dbReference>
<dbReference type="InterPro" id="IPR036430">
    <property type="entry name" value="RNase_T2-like_sf"/>
</dbReference>
<dbReference type="EMBL" id="JALPRY010000018">
    <property type="protein sequence ID" value="MCK8781599.1"/>
    <property type="molecule type" value="Genomic_DNA"/>
</dbReference>
<keyword evidence="5" id="KW-1185">Reference proteome</keyword>
<proteinExistence type="inferred from homology"/>
<dbReference type="InterPro" id="IPR039378">
    <property type="entry name" value="RNase_T2_prok"/>
</dbReference>
<sequence>MAFTPRATASLLAAALTVLVALGSTAAFSQQRTQERRGERAGEFDFYVLSLSWSPTFCAAQSSGNRDQCGTDKNFRFVVHGLWPQYEKGYPDFCSSGEPARVPNNVGRPFMDIMPSMGLIGHQWRKHGSCTGLTQREYLAKTREAFNRIRIPDDLASGRAALTLSTDAIEEKFVAANPGMSRRGIATSCEGRRLEEVRICLTKDLRFRDCAEVDRGGCRISNVTMPPAR</sequence>
<accession>A0ABT0IUV2</accession>
<dbReference type="CDD" id="cd01062">
    <property type="entry name" value="RNase_T2_prok"/>
    <property type="match status" value="1"/>
</dbReference>
<reference evidence="4 5" key="1">
    <citation type="submission" date="2022-04" db="EMBL/GenBank/DDBJ databases">
        <title>Rhizobium coralii sp. nov., isolated from coral Turbinaria peltata.</title>
        <authorList>
            <person name="Sun H."/>
        </authorList>
    </citation>
    <scope>NUCLEOTIDE SEQUENCE [LARGE SCALE GENOMIC DNA]</scope>
    <source>
        <strain evidence="4 5">NTR19</strain>
    </source>
</reference>
<gene>
    <name evidence="4" type="ORF">M0654_16590</name>
</gene>
<organism evidence="4 5">
    <name type="scientific">Neorhizobium turbinariae</name>
    <dbReference type="NCBI Taxonomy" id="2937795"/>
    <lineage>
        <taxon>Bacteria</taxon>
        <taxon>Pseudomonadati</taxon>
        <taxon>Pseudomonadota</taxon>
        <taxon>Alphaproteobacteria</taxon>
        <taxon>Hyphomicrobiales</taxon>
        <taxon>Rhizobiaceae</taxon>
        <taxon>Rhizobium/Agrobacterium group</taxon>
        <taxon>Neorhizobium</taxon>
    </lineage>
</organism>
<feature type="chain" id="PRO_5045607046" evidence="3">
    <location>
        <begin position="30"/>
        <end position="229"/>
    </location>
</feature>
<dbReference type="SUPFAM" id="SSF55895">
    <property type="entry name" value="Ribonuclease Rh-like"/>
    <property type="match status" value="1"/>
</dbReference>
<comment type="similarity">
    <text evidence="1 2">Belongs to the RNase T2 family.</text>
</comment>
<dbReference type="RefSeq" id="WP_248684053.1">
    <property type="nucleotide sequence ID" value="NZ_JALPRY010000018.1"/>
</dbReference>
<dbReference type="Pfam" id="PF00445">
    <property type="entry name" value="Ribonuclease_T2"/>
    <property type="match status" value="1"/>
</dbReference>
<dbReference type="InterPro" id="IPR001568">
    <property type="entry name" value="RNase_T2-like"/>
</dbReference>
<dbReference type="Proteomes" id="UP001202827">
    <property type="component" value="Unassembled WGS sequence"/>
</dbReference>
<evidence type="ECO:0000256" key="3">
    <source>
        <dbReference type="SAM" id="SignalP"/>
    </source>
</evidence>
<dbReference type="PROSITE" id="PS00530">
    <property type="entry name" value="RNASE_T2_1"/>
    <property type="match status" value="1"/>
</dbReference>
<evidence type="ECO:0000313" key="5">
    <source>
        <dbReference type="Proteomes" id="UP001202827"/>
    </source>
</evidence>
<protein>
    <submittedName>
        <fullName evidence="4">Ribonuclease</fullName>
    </submittedName>
</protein>
<comment type="caution">
    <text evidence="4">The sequence shown here is derived from an EMBL/GenBank/DDBJ whole genome shotgun (WGS) entry which is preliminary data.</text>
</comment>
<keyword evidence="3" id="KW-0732">Signal</keyword>
<evidence type="ECO:0000313" key="4">
    <source>
        <dbReference type="EMBL" id="MCK8781599.1"/>
    </source>
</evidence>
<dbReference type="InterPro" id="IPR018188">
    <property type="entry name" value="RNase_T2_His_AS_1"/>
</dbReference>
<feature type="signal peptide" evidence="3">
    <location>
        <begin position="1"/>
        <end position="29"/>
    </location>
</feature>
<evidence type="ECO:0000256" key="1">
    <source>
        <dbReference type="ARBA" id="ARBA00007469"/>
    </source>
</evidence>
<evidence type="ECO:0000256" key="2">
    <source>
        <dbReference type="RuleBase" id="RU004328"/>
    </source>
</evidence>
<dbReference type="PANTHER" id="PTHR11240">
    <property type="entry name" value="RIBONUCLEASE T2"/>
    <property type="match status" value="1"/>
</dbReference>